<evidence type="ECO:0000313" key="2">
    <source>
        <dbReference type="Proteomes" id="UP000046393"/>
    </source>
</evidence>
<dbReference type="PANTHER" id="PTHR19305:SF14">
    <property type="entry name" value="SYNAPTOSOMAL-ASSOCIATED PROTEIN-RELATED"/>
    <property type="match status" value="1"/>
</dbReference>
<sequence>MLQNLREANKFDILMMPKHELSSVPESPHALDTVTSFKDLFWPVNYNSLIEQSTDESNVCHRLIDQFQTLDSTRRMVQLVEEANEFGVQSLTYLDEQDEKLHRIEGELTDIDEGMEMVKKDIFKMENCCRLFTKPREF</sequence>
<dbReference type="GO" id="GO:0005484">
    <property type="term" value="F:SNAP receptor activity"/>
    <property type="evidence" value="ECO:0007669"/>
    <property type="project" value="TreeGrafter"/>
</dbReference>
<dbReference type="WBParaSite" id="SMUV_0000694701-mRNA-1">
    <property type="protein sequence ID" value="SMUV_0000694701-mRNA-1"/>
    <property type="gene ID" value="SMUV_0000694701"/>
</dbReference>
<accession>A0A0N5AQI3</accession>
<feature type="domain" description="T-SNARE coiled-coil homology" evidence="1">
    <location>
        <begin position="68"/>
        <end position="125"/>
    </location>
</feature>
<dbReference type="GO" id="GO:0031629">
    <property type="term" value="P:synaptic vesicle fusion to presynaptic active zone membrane"/>
    <property type="evidence" value="ECO:0007669"/>
    <property type="project" value="TreeGrafter"/>
</dbReference>
<evidence type="ECO:0000313" key="3">
    <source>
        <dbReference type="WBParaSite" id="SMUV_0000694701-mRNA-1"/>
    </source>
</evidence>
<evidence type="ECO:0000259" key="1">
    <source>
        <dbReference type="PROSITE" id="PS50192"/>
    </source>
</evidence>
<dbReference type="SUPFAM" id="SSF58038">
    <property type="entry name" value="SNARE fusion complex"/>
    <property type="match status" value="1"/>
</dbReference>
<protein>
    <submittedName>
        <fullName evidence="3">t-SNARE coiled-coil homology domain-containing protein</fullName>
    </submittedName>
</protein>
<dbReference type="GO" id="GO:0098793">
    <property type="term" value="C:presynapse"/>
    <property type="evidence" value="ECO:0007669"/>
    <property type="project" value="GOC"/>
</dbReference>
<dbReference type="Gene3D" id="1.20.5.110">
    <property type="match status" value="1"/>
</dbReference>
<dbReference type="PANTHER" id="PTHR19305">
    <property type="entry name" value="SYNAPTOSOMAL ASSOCIATED PROTEIN"/>
    <property type="match status" value="1"/>
</dbReference>
<name>A0A0N5AQI3_9BILA</name>
<dbReference type="GO" id="GO:0031201">
    <property type="term" value="C:SNARE complex"/>
    <property type="evidence" value="ECO:0007669"/>
    <property type="project" value="TreeGrafter"/>
</dbReference>
<proteinExistence type="predicted"/>
<dbReference type="GO" id="GO:0005886">
    <property type="term" value="C:plasma membrane"/>
    <property type="evidence" value="ECO:0007669"/>
    <property type="project" value="TreeGrafter"/>
</dbReference>
<organism evidence="2 3">
    <name type="scientific">Syphacia muris</name>
    <dbReference type="NCBI Taxonomy" id="451379"/>
    <lineage>
        <taxon>Eukaryota</taxon>
        <taxon>Metazoa</taxon>
        <taxon>Ecdysozoa</taxon>
        <taxon>Nematoda</taxon>
        <taxon>Chromadorea</taxon>
        <taxon>Rhabditida</taxon>
        <taxon>Spirurina</taxon>
        <taxon>Oxyuridomorpha</taxon>
        <taxon>Oxyuroidea</taxon>
        <taxon>Oxyuridae</taxon>
        <taxon>Syphacia</taxon>
    </lineage>
</organism>
<dbReference type="InterPro" id="IPR000727">
    <property type="entry name" value="T_SNARE_dom"/>
</dbReference>
<dbReference type="STRING" id="451379.A0A0N5AQI3"/>
<dbReference type="PROSITE" id="PS50192">
    <property type="entry name" value="T_SNARE"/>
    <property type="match status" value="1"/>
</dbReference>
<dbReference type="GO" id="GO:0019905">
    <property type="term" value="F:syntaxin binding"/>
    <property type="evidence" value="ECO:0007669"/>
    <property type="project" value="TreeGrafter"/>
</dbReference>
<dbReference type="GO" id="GO:0016082">
    <property type="term" value="P:synaptic vesicle priming"/>
    <property type="evidence" value="ECO:0007669"/>
    <property type="project" value="TreeGrafter"/>
</dbReference>
<keyword evidence="2" id="KW-1185">Reference proteome</keyword>
<reference evidence="3" key="1">
    <citation type="submission" date="2017-02" db="UniProtKB">
        <authorList>
            <consortium name="WormBaseParasite"/>
        </authorList>
    </citation>
    <scope>IDENTIFICATION</scope>
</reference>
<dbReference type="Proteomes" id="UP000046393">
    <property type="component" value="Unplaced"/>
</dbReference>
<dbReference type="AlphaFoldDB" id="A0A0N5AQI3"/>